<dbReference type="Pfam" id="PF13478">
    <property type="entry name" value="XdhC_C"/>
    <property type="match status" value="1"/>
</dbReference>
<protein>
    <submittedName>
        <fullName evidence="3">XdhC family protein</fullName>
    </submittedName>
</protein>
<name>A0ABR9ZUA2_9FIRM</name>
<keyword evidence="4" id="KW-1185">Reference proteome</keyword>
<dbReference type="RefSeq" id="WP_194702292.1">
    <property type="nucleotide sequence ID" value="NZ_JADKNH010000007.1"/>
</dbReference>
<comment type="caution">
    <text evidence="3">The sequence shown here is derived from an EMBL/GenBank/DDBJ whole genome shotgun (WGS) entry which is preliminary data.</text>
</comment>
<dbReference type="Pfam" id="PF02625">
    <property type="entry name" value="XdhC_CoxI"/>
    <property type="match status" value="1"/>
</dbReference>
<dbReference type="Proteomes" id="UP000614200">
    <property type="component" value="Unassembled WGS sequence"/>
</dbReference>
<feature type="domain" description="XdhC- CoxI" evidence="1">
    <location>
        <begin position="12"/>
        <end position="77"/>
    </location>
</feature>
<dbReference type="PANTHER" id="PTHR30388">
    <property type="entry name" value="ALDEHYDE OXIDOREDUCTASE MOLYBDENUM COFACTOR ASSEMBLY PROTEIN"/>
    <property type="match status" value="1"/>
</dbReference>
<accession>A0ABR9ZUA2</accession>
<dbReference type="InterPro" id="IPR003777">
    <property type="entry name" value="XdhC_CoxI"/>
</dbReference>
<evidence type="ECO:0000259" key="2">
    <source>
        <dbReference type="Pfam" id="PF13478"/>
    </source>
</evidence>
<reference evidence="3 4" key="1">
    <citation type="submission" date="2020-11" db="EMBL/GenBank/DDBJ databases">
        <title>Fusibacter basophilias sp. nov.</title>
        <authorList>
            <person name="Qiu D."/>
        </authorList>
    </citation>
    <scope>NUCLEOTIDE SEQUENCE [LARGE SCALE GENOMIC DNA]</scope>
    <source>
        <strain evidence="3 4">Q10-2</strain>
    </source>
</reference>
<dbReference type="PANTHER" id="PTHR30388:SF6">
    <property type="entry name" value="XANTHINE DEHYDROGENASE SUBUNIT A-RELATED"/>
    <property type="match status" value="1"/>
</dbReference>
<dbReference type="InterPro" id="IPR052698">
    <property type="entry name" value="MoCofactor_Util/Proc"/>
</dbReference>
<sequence length="347" mass="38284">MNSIWHALKKILEANEDCVFATIIDKSGSAPRSFGAHMIICENGRIIGTIGGGKLEAVTMETAQIVFGEKRSRIQSFSLTGEEASETDMICGGTGEILLDYISANESSNLEVVTALLACLAHREKAWLCTIINHDGDRQQCLVESNGSVRGELKGEGEFYKRMISNPAKVILHSERFECKRIVIEPILSGGHLYVFGAGHVSQKLVEAAGKVGFDPIVIDDRSEFVNAERFPNANLILLPSLEGALPKLPYDRDSYIVIVTRGHMHDKTILDQVLKTPVGYIGMIGSRRKRDLIYKELIEQKGYTQEDFSTVHCPIGLEILAETPEEIAVSIVAELIKVRAQNTSER</sequence>
<feature type="domain" description="XdhC Rossmann" evidence="2">
    <location>
        <begin position="193"/>
        <end position="336"/>
    </location>
</feature>
<dbReference type="InterPro" id="IPR027051">
    <property type="entry name" value="XdhC_Rossmann_dom"/>
</dbReference>
<organism evidence="3 4">
    <name type="scientific">Fusibacter ferrireducens</name>
    <dbReference type="NCBI Taxonomy" id="2785058"/>
    <lineage>
        <taxon>Bacteria</taxon>
        <taxon>Bacillati</taxon>
        <taxon>Bacillota</taxon>
        <taxon>Clostridia</taxon>
        <taxon>Eubacteriales</taxon>
        <taxon>Eubacteriales Family XII. Incertae Sedis</taxon>
        <taxon>Fusibacter</taxon>
    </lineage>
</organism>
<gene>
    <name evidence="3" type="ORF">ISU02_13145</name>
</gene>
<proteinExistence type="predicted"/>
<dbReference type="EMBL" id="JADKNH010000007">
    <property type="protein sequence ID" value="MBF4694060.1"/>
    <property type="molecule type" value="Genomic_DNA"/>
</dbReference>
<evidence type="ECO:0000313" key="3">
    <source>
        <dbReference type="EMBL" id="MBF4694060.1"/>
    </source>
</evidence>
<dbReference type="Gene3D" id="3.40.50.720">
    <property type="entry name" value="NAD(P)-binding Rossmann-like Domain"/>
    <property type="match status" value="1"/>
</dbReference>
<dbReference type="NCBIfam" id="NF045664">
    <property type="entry name" value="XdhC_rel_AOR"/>
    <property type="match status" value="1"/>
</dbReference>
<evidence type="ECO:0000313" key="4">
    <source>
        <dbReference type="Proteomes" id="UP000614200"/>
    </source>
</evidence>
<evidence type="ECO:0000259" key="1">
    <source>
        <dbReference type="Pfam" id="PF02625"/>
    </source>
</evidence>